<dbReference type="Proteomes" id="UP000295636">
    <property type="component" value="Unassembled WGS sequence"/>
</dbReference>
<keyword evidence="3" id="KW-0547">Nucleotide-binding</keyword>
<dbReference type="InterPro" id="IPR003439">
    <property type="entry name" value="ABC_transporter-like_ATP-bd"/>
</dbReference>
<dbReference type="GO" id="GO:0016887">
    <property type="term" value="F:ATP hydrolysis activity"/>
    <property type="evidence" value="ECO:0007669"/>
    <property type="project" value="InterPro"/>
</dbReference>
<keyword evidence="2" id="KW-0813">Transport</keyword>
<dbReference type="PROSITE" id="PS50893">
    <property type="entry name" value="ABC_TRANSPORTER_2"/>
    <property type="match status" value="1"/>
</dbReference>
<protein>
    <submittedName>
        <fullName evidence="6">ABC transporter ATP-binding protein</fullName>
    </submittedName>
</protein>
<dbReference type="SUPFAM" id="SSF52540">
    <property type="entry name" value="P-loop containing nucleoside triphosphate hydrolases"/>
    <property type="match status" value="1"/>
</dbReference>
<proteinExistence type="inferred from homology"/>
<keyword evidence="4 6" id="KW-0067">ATP-binding</keyword>
<keyword evidence="7" id="KW-1185">Reference proteome</keyword>
<evidence type="ECO:0000256" key="4">
    <source>
        <dbReference type="ARBA" id="ARBA00022840"/>
    </source>
</evidence>
<dbReference type="SMART" id="SM00382">
    <property type="entry name" value="AAA"/>
    <property type="match status" value="1"/>
</dbReference>
<dbReference type="RefSeq" id="WP_133232735.1">
    <property type="nucleotide sequence ID" value="NZ_SMRT01000013.1"/>
</dbReference>
<evidence type="ECO:0000256" key="2">
    <source>
        <dbReference type="ARBA" id="ARBA00022448"/>
    </source>
</evidence>
<evidence type="ECO:0000313" key="7">
    <source>
        <dbReference type="Proteomes" id="UP000295636"/>
    </source>
</evidence>
<evidence type="ECO:0000259" key="5">
    <source>
        <dbReference type="PROSITE" id="PS50893"/>
    </source>
</evidence>
<accession>A0A4R5KI11</accession>
<dbReference type="EMBL" id="SMRT01000013">
    <property type="protein sequence ID" value="TDF94398.1"/>
    <property type="molecule type" value="Genomic_DNA"/>
</dbReference>
<sequence length="245" mass="27532">MGSILEVEEVTKLYANGRGVRNISFEVCKGDIFGFIGPNGAGKTTMLKIMMGLIRPDRGSIRIFGHSVSDRFEQAMAQVGCMIETADAYEYLSAYDNLKLSARFYRDLPKTRISQVLEQVNLADYKKERVDVYSLGMKQRLALASALLSKPQVVILDEPTNGLDVEGMVEFRRVILQLAREEGITFIISSHLMHDLSMVANRIGIMNNGHLIRLGAVHELINKEVTLEEYVVSQIQFSQEGEYHV</sequence>
<comment type="caution">
    <text evidence="6">The sequence shown here is derived from an EMBL/GenBank/DDBJ whole genome shotgun (WGS) entry which is preliminary data.</text>
</comment>
<dbReference type="GO" id="GO:0005524">
    <property type="term" value="F:ATP binding"/>
    <property type="evidence" value="ECO:0007669"/>
    <property type="project" value="UniProtKB-KW"/>
</dbReference>
<comment type="similarity">
    <text evidence="1">Belongs to the ABC transporter superfamily.</text>
</comment>
<dbReference type="PANTHER" id="PTHR43335:SF4">
    <property type="entry name" value="ABC TRANSPORTER, ATP-BINDING PROTEIN"/>
    <property type="match status" value="1"/>
</dbReference>
<name>A0A4R5KI11_9BACL</name>
<dbReference type="InterPro" id="IPR027417">
    <property type="entry name" value="P-loop_NTPase"/>
</dbReference>
<dbReference type="Gene3D" id="3.40.50.300">
    <property type="entry name" value="P-loop containing nucleotide triphosphate hydrolases"/>
    <property type="match status" value="1"/>
</dbReference>
<feature type="domain" description="ABC transporter" evidence="5">
    <location>
        <begin position="5"/>
        <end position="233"/>
    </location>
</feature>
<evidence type="ECO:0000256" key="1">
    <source>
        <dbReference type="ARBA" id="ARBA00005417"/>
    </source>
</evidence>
<organism evidence="6 7">
    <name type="scientific">Paenibacillus piri</name>
    <dbReference type="NCBI Taxonomy" id="2547395"/>
    <lineage>
        <taxon>Bacteria</taxon>
        <taxon>Bacillati</taxon>
        <taxon>Bacillota</taxon>
        <taxon>Bacilli</taxon>
        <taxon>Bacillales</taxon>
        <taxon>Paenibacillaceae</taxon>
        <taxon>Paenibacillus</taxon>
    </lineage>
</organism>
<dbReference type="PROSITE" id="PS00211">
    <property type="entry name" value="ABC_TRANSPORTER_1"/>
    <property type="match status" value="1"/>
</dbReference>
<dbReference type="OrthoDB" id="9804819at2"/>
<gene>
    <name evidence="6" type="ORF">E1757_23575</name>
</gene>
<dbReference type="Pfam" id="PF00005">
    <property type="entry name" value="ABC_tran"/>
    <property type="match status" value="1"/>
</dbReference>
<reference evidence="6 7" key="1">
    <citation type="submission" date="2019-03" db="EMBL/GenBank/DDBJ databases">
        <title>This is whole genome sequence of Paenibacillus sp MS74 strain.</title>
        <authorList>
            <person name="Trinh H.N."/>
        </authorList>
    </citation>
    <scope>NUCLEOTIDE SEQUENCE [LARGE SCALE GENOMIC DNA]</scope>
    <source>
        <strain evidence="6 7">MS74</strain>
    </source>
</reference>
<dbReference type="AlphaFoldDB" id="A0A4R5KI11"/>
<dbReference type="InterPro" id="IPR003593">
    <property type="entry name" value="AAA+_ATPase"/>
</dbReference>
<evidence type="ECO:0000256" key="3">
    <source>
        <dbReference type="ARBA" id="ARBA00022741"/>
    </source>
</evidence>
<evidence type="ECO:0000313" key="6">
    <source>
        <dbReference type="EMBL" id="TDF94398.1"/>
    </source>
</evidence>
<dbReference type="InterPro" id="IPR017871">
    <property type="entry name" value="ABC_transporter-like_CS"/>
</dbReference>
<dbReference type="PANTHER" id="PTHR43335">
    <property type="entry name" value="ABC TRANSPORTER, ATP-BINDING PROTEIN"/>
    <property type="match status" value="1"/>
</dbReference>